<evidence type="ECO:0000313" key="6">
    <source>
        <dbReference type="Proteomes" id="UP000606490"/>
    </source>
</evidence>
<dbReference type="Pfam" id="PF00535">
    <property type="entry name" value="Glycos_transf_2"/>
    <property type="match status" value="1"/>
</dbReference>
<dbReference type="SUPFAM" id="SSF53448">
    <property type="entry name" value="Nucleotide-diphospho-sugar transferases"/>
    <property type="match status" value="1"/>
</dbReference>
<comment type="caution">
    <text evidence="5">The sequence shown here is derived from an EMBL/GenBank/DDBJ whole genome shotgun (WGS) entry which is preliminary data.</text>
</comment>
<sequence length="319" mass="34675">MLQSLVAPQPAPSAPVAESAAMTVTAVIVTRDRPALLARCLGAIRAQTMLPGQVLVIDNASEDESATAEAVATAPGARLVRMEENLGGAGGYRAGIALALEEGAEFVWLMDDDGYARDADCLGHLLAAMASGVALAAPLVLDAEEPERLAFPIRIAGRTRFLPEDLDGRRRIEGFAHLFNGALIAASAFRQVGLPDPRFYIRGDEVEFMHRLRRAGLPIGVEVAAEFLHPGSRAETHPIMFGLFYAPEPPTELKRYFQFRNRGYIFRAYGMWDFLLADIIRYGWFYGISRRGDVAGFARWLRATATGWRGAFLPGGPGA</sequence>
<dbReference type="Gene3D" id="3.90.550.10">
    <property type="entry name" value="Spore Coat Polysaccharide Biosynthesis Protein SpsA, Chain A"/>
    <property type="match status" value="1"/>
</dbReference>
<name>A0ABS1VC86_9PROT</name>
<dbReference type="EMBL" id="JAEUXJ010000014">
    <property type="protein sequence ID" value="MBL6458344.1"/>
    <property type="molecule type" value="Genomic_DNA"/>
</dbReference>
<protein>
    <submittedName>
        <fullName evidence="5">Glycosyltransferase</fullName>
    </submittedName>
</protein>
<comment type="similarity">
    <text evidence="1">Belongs to the glycosyltransferase 2 family.</text>
</comment>
<feature type="domain" description="Glycosyltransferase 2-like" evidence="4">
    <location>
        <begin position="26"/>
        <end position="148"/>
    </location>
</feature>
<dbReference type="PANTHER" id="PTHR43179:SF12">
    <property type="entry name" value="GALACTOFURANOSYLTRANSFERASE GLFT2"/>
    <property type="match status" value="1"/>
</dbReference>
<reference evidence="5 6" key="1">
    <citation type="submission" date="2021-01" db="EMBL/GenBank/DDBJ databases">
        <title>Belnapia mucosa sp. nov. and Belnapia arida sp. nov., isolated from the Tabernas Desert (Almeria, Spain).</title>
        <authorList>
            <person name="Molina-Menor E."/>
            <person name="Vidal-Verdu A."/>
            <person name="Calonge A."/>
            <person name="Satari L."/>
            <person name="Pereto Magraner J."/>
            <person name="Porcar Miralles M."/>
        </authorList>
    </citation>
    <scope>NUCLEOTIDE SEQUENCE [LARGE SCALE GENOMIC DNA]</scope>
    <source>
        <strain evidence="5 6">T6</strain>
    </source>
</reference>
<gene>
    <name evidence="5" type="ORF">JMJ55_23685</name>
</gene>
<dbReference type="InterPro" id="IPR001173">
    <property type="entry name" value="Glyco_trans_2-like"/>
</dbReference>
<dbReference type="PANTHER" id="PTHR43179">
    <property type="entry name" value="RHAMNOSYLTRANSFERASE WBBL"/>
    <property type="match status" value="1"/>
</dbReference>
<keyword evidence="3" id="KW-0808">Transferase</keyword>
<dbReference type="Proteomes" id="UP000606490">
    <property type="component" value="Unassembled WGS sequence"/>
</dbReference>
<evidence type="ECO:0000256" key="1">
    <source>
        <dbReference type="ARBA" id="ARBA00006739"/>
    </source>
</evidence>
<keyword evidence="2" id="KW-0328">Glycosyltransferase</keyword>
<accession>A0ABS1VC86</accession>
<evidence type="ECO:0000259" key="4">
    <source>
        <dbReference type="Pfam" id="PF00535"/>
    </source>
</evidence>
<evidence type="ECO:0000313" key="5">
    <source>
        <dbReference type="EMBL" id="MBL6458344.1"/>
    </source>
</evidence>
<evidence type="ECO:0000256" key="2">
    <source>
        <dbReference type="ARBA" id="ARBA00022676"/>
    </source>
</evidence>
<keyword evidence="6" id="KW-1185">Reference proteome</keyword>
<dbReference type="InterPro" id="IPR029044">
    <property type="entry name" value="Nucleotide-diphossugar_trans"/>
</dbReference>
<organism evidence="5 6">
    <name type="scientific">Belnapia mucosa</name>
    <dbReference type="NCBI Taxonomy" id="2804532"/>
    <lineage>
        <taxon>Bacteria</taxon>
        <taxon>Pseudomonadati</taxon>
        <taxon>Pseudomonadota</taxon>
        <taxon>Alphaproteobacteria</taxon>
        <taxon>Acetobacterales</taxon>
        <taxon>Roseomonadaceae</taxon>
        <taxon>Belnapia</taxon>
    </lineage>
</organism>
<evidence type="ECO:0000256" key="3">
    <source>
        <dbReference type="ARBA" id="ARBA00022679"/>
    </source>
</evidence>
<dbReference type="RefSeq" id="WP_202828088.1">
    <property type="nucleotide sequence ID" value="NZ_JAEUXJ010000014.1"/>
</dbReference>
<proteinExistence type="inferred from homology"/>